<keyword evidence="3" id="KW-1185">Reference proteome</keyword>
<name>A0A1G6TJC1_PEPNI</name>
<dbReference type="InterPro" id="IPR002818">
    <property type="entry name" value="DJ-1/PfpI"/>
</dbReference>
<evidence type="ECO:0000259" key="1">
    <source>
        <dbReference type="Pfam" id="PF01965"/>
    </source>
</evidence>
<dbReference type="PANTHER" id="PTHR48094">
    <property type="entry name" value="PROTEIN/NUCLEIC ACID DEGLYCASE DJ-1-RELATED"/>
    <property type="match status" value="1"/>
</dbReference>
<dbReference type="STRING" id="2741.SAMN04489866_102167"/>
<organism evidence="2 3">
    <name type="scientific">Peptococcus niger</name>
    <dbReference type="NCBI Taxonomy" id="2741"/>
    <lineage>
        <taxon>Bacteria</taxon>
        <taxon>Bacillati</taxon>
        <taxon>Bacillota</taxon>
        <taxon>Clostridia</taxon>
        <taxon>Eubacteriales</taxon>
        <taxon>Peptococcaceae</taxon>
        <taxon>Peptococcus</taxon>
    </lineage>
</organism>
<dbReference type="Pfam" id="PF01965">
    <property type="entry name" value="DJ-1_PfpI"/>
    <property type="match status" value="1"/>
</dbReference>
<dbReference type="AlphaFoldDB" id="A0A1G6TJC1"/>
<protein>
    <submittedName>
        <fullName evidence="2">4-methyl-5(B-hydroxyethyl)-thiazole monophosphate biosynthesis</fullName>
    </submittedName>
</protein>
<accession>A0A1G6TJC1</accession>
<dbReference type="InterPro" id="IPR050325">
    <property type="entry name" value="Prot/Nucl_acid_deglycase"/>
</dbReference>
<dbReference type="RefSeq" id="WP_091791188.1">
    <property type="nucleotide sequence ID" value="NZ_FNAF01000002.1"/>
</dbReference>
<dbReference type="SUPFAM" id="SSF52317">
    <property type="entry name" value="Class I glutamine amidotransferase-like"/>
    <property type="match status" value="1"/>
</dbReference>
<proteinExistence type="predicted"/>
<dbReference type="EMBL" id="FNAF01000002">
    <property type="protein sequence ID" value="SDD29272.1"/>
    <property type="molecule type" value="Genomic_DNA"/>
</dbReference>
<dbReference type="Proteomes" id="UP000198995">
    <property type="component" value="Unassembled WGS sequence"/>
</dbReference>
<evidence type="ECO:0000313" key="3">
    <source>
        <dbReference type="Proteomes" id="UP000198995"/>
    </source>
</evidence>
<reference evidence="2 3" key="1">
    <citation type="submission" date="2016-10" db="EMBL/GenBank/DDBJ databases">
        <authorList>
            <person name="de Groot N.N."/>
        </authorList>
    </citation>
    <scope>NUCLEOTIDE SEQUENCE [LARGE SCALE GENOMIC DNA]</scope>
    <source>
        <strain evidence="2 3">DSM 20475</strain>
    </source>
</reference>
<dbReference type="InterPro" id="IPR029062">
    <property type="entry name" value="Class_I_gatase-like"/>
</dbReference>
<dbReference type="OrthoDB" id="9800516at2"/>
<sequence length="192" mass="20104">MDKRVCVLLAPGYEEVEALTPVDYLRRAGVTVDVVSTVEDIAVESAHQVIVQADTFLEDIQAEEYAMVVIPGGLPGAPNLAANPGVISLLQKVYAQGDFVAALCAGPIVLEKAGLLKGRACTCFPGVEDKLVSKGAFKTDTVVVDDRVITSRGAGAAGYFSLSLVAALLGDEKAAEVKKAVVMDIVEDNIRG</sequence>
<dbReference type="CDD" id="cd03135">
    <property type="entry name" value="GATase1_DJ-1"/>
    <property type="match status" value="1"/>
</dbReference>
<evidence type="ECO:0000313" key="2">
    <source>
        <dbReference type="EMBL" id="SDD29272.1"/>
    </source>
</evidence>
<feature type="domain" description="DJ-1/PfpI" evidence="1">
    <location>
        <begin position="3"/>
        <end position="166"/>
    </location>
</feature>
<dbReference type="PANTHER" id="PTHR48094:SF12">
    <property type="entry name" value="PARKINSON DISEASE PROTEIN 7 HOMOLOG"/>
    <property type="match status" value="1"/>
</dbReference>
<gene>
    <name evidence="2" type="ORF">SAMN04489866_102167</name>
</gene>
<dbReference type="Gene3D" id="3.40.50.880">
    <property type="match status" value="1"/>
</dbReference>
<dbReference type="GO" id="GO:0005737">
    <property type="term" value="C:cytoplasm"/>
    <property type="evidence" value="ECO:0007669"/>
    <property type="project" value="TreeGrafter"/>
</dbReference>
<dbReference type="NCBIfam" id="TIGR01383">
    <property type="entry name" value="not_thiJ"/>
    <property type="match status" value="1"/>
</dbReference>
<dbReference type="InterPro" id="IPR006287">
    <property type="entry name" value="DJ-1"/>
</dbReference>